<dbReference type="EMBL" id="LR590481">
    <property type="protein sequence ID" value="VTQ89702.1"/>
    <property type="molecule type" value="Genomic_DNA"/>
</dbReference>
<dbReference type="OrthoDB" id="1749319at2"/>
<gene>
    <name evidence="1" type="ORF">NCTC503_01461</name>
</gene>
<reference evidence="1 2" key="1">
    <citation type="submission" date="2019-05" db="EMBL/GenBank/DDBJ databases">
        <authorList>
            <consortium name="Pathogen Informatics"/>
        </authorList>
    </citation>
    <scope>NUCLEOTIDE SEQUENCE [LARGE SCALE GENOMIC DNA]</scope>
    <source>
        <strain evidence="1 2">NCTC503</strain>
    </source>
</reference>
<name>A0A4U9RD80_HATHI</name>
<dbReference type="KEGG" id="hhw:NCTC503_01461"/>
<sequence>MGFSNGIKKLLKAAYDDSKEIYETKEEEKRERKQRISDMKKEGIVFCPKCKSTCVTYTEKHKKLSVGRAITGGILAGGTGAVLGGLTSKKVKGKVKCLNCGHEWKPGKR</sequence>
<evidence type="ECO:0000313" key="1">
    <source>
        <dbReference type="EMBL" id="VTQ89702.1"/>
    </source>
</evidence>
<keyword evidence="2" id="KW-1185">Reference proteome</keyword>
<dbReference type="RefSeq" id="WP_138210116.1">
    <property type="nucleotide sequence ID" value="NZ_CBCRUQ010000014.1"/>
</dbReference>
<organism evidence="1 2">
    <name type="scientific">Hathewaya histolytica</name>
    <name type="common">Clostridium histolyticum</name>
    <dbReference type="NCBI Taxonomy" id="1498"/>
    <lineage>
        <taxon>Bacteria</taxon>
        <taxon>Bacillati</taxon>
        <taxon>Bacillota</taxon>
        <taxon>Clostridia</taxon>
        <taxon>Eubacteriales</taxon>
        <taxon>Clostridiaceae</taxon>
        <taxon>Hathewaya</taxon>
    </lineage>
</organism>
<dbReference type="Proteomes" id="UP000308489">
    <property type="component" value="Chromosome 1"/>
</dbReference>
<dbReference type="AlphaFoldDB" id="A0A4U9RD80"/>
<accession>A0A4U9RD80</accession>
<protein>
    <submittedName>
        <fullName evidence="1">Uncharacterized protein</fullName>
    </submittedName>
</protein>
<proteinExistence type="predicted"/>
<evidence type="ECO:0000313" key="2">
    <source>
        <dbReference type="Proteomes" id="UP000308489"/>
    </source>
</evidence>